<gene>
    <name evidence="1" type="ORF">EVAR_18519_1</name>
</gene>
<comment type="caution">
    <text evidence="1">The sequence shown here is derived from an EMBL/GenBank/DDBJ whole genome shotgun (WGS) entry which is preliminary data.</text>
</comment>
<evidence type="ECO:0000313" key="2">
    <source>
        <dbReference type="Proteomes" id="UP000299102"/>
    </source>
</evidence>
<name>A0A4C1V0G2_EUMVA</name>
<sequence length="118" mass="14013">MVHVRVRWPMVRKIQHARSRWRRARVNSMCNVTIVMSYLDAMKWNIVTVQEPSCRFPALWPGPPYWSDTKLDSKQRISPLACYPRSKSGITCRYEIRWTSVELALLYPVIKTNKLYLN</sequence>
<reference evidence="1 2" key="1">
    <citation type="journal article" date="2019" name="Commun. Biol.">
        <title>The bagworm genome reveals a unique fibroin gene that provides high tensile strength.</title>
        <authorList>
            <person name="Kono N."/>
            <person name="Nakamura H."/>
            <person name="Ohtoshi R."/>
            <person name="Tomita M."/>
            <person name="Numata K."/>
            <person name="Arakawa K."/>
        </authorList>
    </citation>
    <scope>NUCLEOTIDE SEQUENCE [LARGE SCALE GENOMIC DNA]</scope>
</reference>
<proteinExistence type="predicted"/>
<accession>A0A4C1V0G2</accession>
<evidence type="ECO:0000313" key="1">
    <source>
        <dbReference type="EMBL" id="GBP31980.1"/>
    </source>
</evidence>
<keyword evidence="2" id="KW-1185">Reference proteome</keyword>
<organism evidence="1 2">
    <name type="scientific">Eumeta variegata</name>
    <name type="common">Bagworm moth</name>
    <name type="synonym">Eumeta japonica</name>
    <dbReference type="NCBI Taxonomy" id="151549"/>
    <lineage>
        <taxon>Eukaryota</taxon>
        <taxon>Metazoa</taxon>
        <taxon>Ecdysozoa</taxon>
        <taxon>Arthropoda</taxon>
        <taxon>Hexapoda</taxon>
        <taxon>Insecta</taxon>
        <taxon>Pterygota</taxon>
        <taxon>Neoptera</taxon>
        <taxon>Endopterygota</taxon>
        <taxon>Lepidoptera</taxon>
        <taxon>Glossata</taxon>
        <taxon>Ditrysia</taxon>
        <taxon>Tineoidea</taxon>
        <taxon>Psychidae</taxon>
        <taxon>Oiketicinae</taxon>
        <taxon>Eumeta</taxon>
    </lineage>
</organism>
<dbReference type="EMBL" id="BGZK01000253">
    <property type="protein sequence ID" value="GBP31980.1"/>
    <property type="molecule type" value="Genomic_DNA"/>
</dbReference>
<protein>
    <submittedName>
        <fullName evidence="1">Uncharacterized protein</fullName>
    </submittedName>
</protein>
<dbReference type="Proteomes" id="UP000299102">
    <property type="component" value="Unassembled WGS sequence"/>
</dbReference>
<dbReference type="AlphaFoldDB" id="A0A4C1V0G2"/>